<keyword evidence="4" id="KW-1185">Reference proteome</keyword>
<dbReference type="InterPro" id="IPR051091">
    <property type="entry name" value="O-Glucosyltr/Glycosyltrsf_90"/>
</dbReference>
<sequence>MHILRDRGGKRPGHYPSARFPHRRSKSLRYLVALLLSVLTWYLLTGADTPLSLATPWAGSHGGKHPIDALVRAADKVFAARLSMATQTLPATAAAYRERRGRHPPPGFDKWYAFAREKKVIVVEEFWDQIYHDLEPFWGARPAQIRKDAREFEMRVQVRDGKASTGSDWFWTQIWLNLIQSIEHLLPDMDLALNPMDEPRVVVPWEDMAAYLKEAAKTKKMAPVKKVVSDFSKLPPIGETPYEEESVIPPVAWERNKHYWPIARRGCPPNSPARQAETITDFDKTPFIASSFNLAHMKDGYVANYTLSTDFCHQDDLQALEGVFVEPLTVASTTSLLPIFGGSKLSTNNDILLPAPMYWNEEERFTGGNGASVPWSSKYSSVVWRGVATGGLNRATNWRSFQRHRFVAMNNATMLSLAASNPTTNPPPNFALPSKQYPLPPLTPQANDNTPNLPSWLSQTTDVAFTDLMCAHKGFHPSCNYTGPFFSTTEPIPMAAQFAHKYLPDIDGNSFSGRYLGFLRSTSVPVKAALWREWHDARLVAWKHFVPMDNRFGDWWGILGYFLGGGGSRGVSGGKRGEAGRDRGDLVGERIAMAGRDWAGKVLRKEDMAVYTLRLLLEYARVTDDRREVMGWVGDLNGEGR</sequence>
<reference evidence="3" key="2">
    <citation type="submission" date="2023-05" db="EMBL/GenBank/DDBJ databases">
        <authorList>
            <consortium name="Lawrence Berkeley National Laboratory"/>
            <person name="Steindorff A."/>
            <person name="Hensen N."/>
            <person name="Bonometti L."/>
            <person name="Westerberg I."/>
            <person name="Brannstrom I.O."/>
            <person name="Guillou S."/>
            <person name="Cros-Aarteil S."/>
            <person name="Calhoun S."/>
            <person name="Haridas S."/>
            <person name="Kuo A."/>
            <person name="Mondo S."/>
            <person name="Pangilinan J."/>
            <person name="Riley R."/>
            <person name="Labutti K."/>
            <person name="Andreopoulos B."/>
            <person name="Lipzen A."/>
            <person name="Chen C."/>
            <person name="Yanf M."/>
            <person name="Daum C."/>
            <person name="Ng V."/>
            <person name="Clum A."/>
            <person name="Ohm R."/>
            <person name="Martin F."/>
            <person name="Silar P."/>
            <person name="Natvig D."/>
            <person name="Lalanne C."/>
            <person name="Gautier V."/>
            <person name="Ament-Velasquez S.L."/>
            <person name="Kruys A."/>
            <person name="Hutchinson M.I."/>
            <person name="Powell A.J."/>
            <person name="Barry K."/>
            <person name="Miller A.N."/>
            <person name="Grigoriev I.V."/>
            <person name="Debuchy R."/>
            <person name="Gladieux P."/>
            <person name="Thoren M.H."/>
            <person name="Johannesson H."/>
        </authorList>
    </citation>
    <scope>NUCLEOTIDE SEQUENCE</scope>
    <source>
        <strain evidence="3">CBS 103.79</strain>
    </source>
</reference>
<gene>
    <name evidence="3" type="ORF">C8A05DRAFT_30577</name>
</gene>
<keyword evidence="2" id="KW-1133">Transmembrane helix</keyword>
<comment type="caution">
    <text evidence="3">The sequence shown here is derived from an EMBL/GenBank/DDBJ whole genome shotgun (WGS) entry which is preliminary data.</text>
</comment>
<reference evidence="3" key="1">
    <citation type="journal article" date="2023" name="Mol. Phylogenet. Evol.">
        <title>Genome-scale phylogeny and comparative genomics of the fungal order Sordariales.</title>
        <authorList>
            <person name="Hensen N."/>
            <person name="Bonometti L."/>
            <person name="Westerberg I."/>
            <person name="Brannstrom I.O."/>
            <person name="Guillou S."/>
            <person name="Cros-Aarteil S."/>
            <person name="Calhoun S."/>
            <person name="Haridas S."/>
            <person name="Kuo A."/>
            <person name="Mondo S."/>
            <person name="Pangilinan J."/>
            <person name="Riley R."/>
            <person name="LaButti K."/>
            <person name="Andreopoulos B."/>
            <person name="Lipzen A."/>
            <person name="Chen C."/>
            <person name="Yan M."/>
            <person name="Daum C."/>
            <person name="Ng V."/>
            <person name="Clum A."/>
            <person name="Steindorff A."/>
            <person name="Ohm R.A."/>
            <person name="Martin F."/>
            <person name="Silar P."/>
            <person name="Natvig D.O."/>
            <person name="Lalanne C."/>
            <person name="Gautier V."/>
            <person name="Ament-Velasquez S.L."/>
            <person name="Kruys A."/>
            <person name="Hutchinson M.I."/>
            <person name="Powell A.J."/>
            <person name="Barry K."/>
            <person name="Miller A.N."/>
            <person name="Grigoriev I.V."/>
            <person name="Debuchy R."/>
            <person name="Gladieux P."/>
            <person name="Hiltunen Thoren M."/>
            <person name="Johannesson H."/>
        </authorList>
    </citation>
    <scope>NUCLEOTIDE SEQUENCE</scope>
    <source>
        <strain evidence="3">CBS 103.79</strain>
    </source>
</reference>
<dbReference type="EMBL" id="MU855353">
    <property type="protein sequence ID" value="KAK3905575.1"/>
    <property type="molecule type" value="Genomic_DNA"/>
</dbReference>
<evidence type="ECO:0000256" key="2">
    <source>
        <dbReference type="SAM" id="Phobius"/>
    </source>
</evidence>
<feature type="region of interest" description="Disordered" evidence="1">
    <location>
        <begin position="1"/>
        <end position="20"/>
    </location>
</feature>
<protein>
    <submittedName>
        <fullName evidence="3">Glycosyltransferase</fullName>
    </submittedName>
</protein>
<dbReference type="PANTHER" id="PTHR12203">
    <property type="entry name" value="KDEL LYS-ASP-GLU-LEU CONTAINING - RELATED"/>
    <property type="match status" value="1"/>
</dbReference>
<dbReference type="AlphaFoldDB" id="A0AAN6MR61"/>
<organism evidence="3 4">
    <name type="scientific">Staphylotrichum tortipilum</name>
    <dbReference type="NCBI Taxonomy" id="2831512"/>
    <lineage>
        <taxon>Eukaryota</taxon>
        <taxon>Fungi</taxon>
        <taxon>Dikarya</taxon>
        <taxon>Ascomycota</taxon>
        <taxon>Pezizomycotina</taxon>
        <taxon>Sordariomycetes</taxon>
        <taxon>Sordariomycetidae</taxon>
        <taxon>Sordariales</taxon>
        <taxon>Chaetomiaceae</taxon>
        <taxon>Staphylotrichum</taxon>
    </lineage>
</organism>
<dbReference type="PANTHER" id="PTHR12203:SF22">
    <property type="entry name" value="CAPSULE ASSOCIATED PROTEIN"/>
    <property type="match status" value="1"/>
</dbReference>
<name>A0AAN6MR61_9PEZI</name>
<dbReference type="Proteomes" id="UP001303889">
    <property type="component" value="Unassembled WGS sequence"/>
</dbReference>
<keyword evidence="2" id="KW-0472">Membrane</keyword>
<evidence type="ECO:0000313" key="4">
    <source>
        <dbReference type="Proteomes" id="UP001303889"/>
    </source>
</evidence>
<feature type="transmembrane region" description="Helical" evidence="2">
    <location>
        <begin position="27"/>
        <end position="44"/>
    </location>
</feature>
<proteinExistence type="predicted"/>
<evidence type="ECO:0000313" key="3">
    <source>
        <dbReference type="EMBL" id="KAK3905575.1"/>
    </source>
</evidence>
<accession>A0AAN6MR61</accession>
<evidence type="ECO:0000256" key="1">
    <source>
        <dbReference type="SAM" id="MobiDB-lite"/>
    </source>
</evidence>
<keyword evidence="2" id="KW-0812">Transmembrane</keyword>